<dbReference type="Gene3D" id="2.70.70.10">
    <property type="entry name" value="Glucose Permease (Domain IIA)"/>
    <property type="match status" value="1"/>
</dbReference>
<evidence type="ECO:0000313" key="3">
    <source>
        <dbReference type="Proteomes" id="UP001466331"/>
    </source>
</evidence>
<name>A0ABU9UBG7_9SPIR</name>
<dbReference type="Pfam" id="PF01551">
    <property type="entry name" value="Peptidase_M23"/>
    <property type="match status" value="1"/>
</dbReference>
<sequence length="294" mass="33061">MFSIAADIRANVPLAIVEATPFPVLLYAEDNFPGSFFVSIMYKNEKIVSSPMFLFPDSAYTYYAFLAVPYGYEIADKDLSIIFSADSKILIEKTVPFFTQTYRSETIELDRTLTSIREDTSKRRQYESRMLYELIVSFEDYHGGLFDTWFMPVGSGRFSSYFGDIREFVYSDGEKAYSRHSGIDIASEKGTPVILPVYGRVMMAENRIVTGNTVVVCHAPGVYSLYYHLDKIFVKKEEEIVSGTVIGTVGTTGLSTGPHLHWEVRVAGVPVSPFSLIGCSLLDIIKKVIKIKQN</sequence>
<dbReference type="RefSeq" id="WP_420069452.1">
    <property type="nucleotide sequence ID" value="NZ_JBCHKQ010000002.1"/>
</dbReference>
<dbReference type="EC" id="3.4.24.-" evidence="2"/>
<evidence type="ECO:0000259" key="1">
    <source>
        <dbReference type="Pfam" id="PF01551"/>
    </source>
</evidence>
<reference evidence="2 3" key="1">
    <citation type="submission" date="2024-03" db="EMBL/GenBank/DDBJ databases">
        <title>Ignisphaera cupida sp. nov., a hyperthermophilic hydrolytic archaeon from a hot spring of Kamchatka, and proposal of Ignisphaeraceae fam. nov.</title>
        <authorList>
            <person name="Podosokorskaya O.A."/>
            <person name="Elcheninov A.G."/>
            <person name="Maltseva A.I."/>
            <person name="Zayulina K.S."/>
            <person name="Novikov A."/>
            <person name="Merkel A.Y."/>
        </authorList>
    </citation>
    <scope>NUCLEOTIDE SEQUENCE [LARGE SCALE GENOMIC DNA]</scope>
    <source>
        <strain evidence="2 3">38H-sp</strain>
    </source>
</reference>
<dbReference type="EMBL" id="JBCHKQ010000002">
    <property type="protein sequence ID" value="MEM5948006.1"/>
    <property type="molecule type" value="Genomic_DNA"/>
</dbReference>
<protein>
    <submittedName>
        <fullName evidence="2">M23 family metallopeptidase</fullName>
        <ecNumber evidence="2">3.4.24.-</ecNumber>
    </submittedName>
</protein>
<accession>A0ABU9UBG7</accession>
<gene>
    <name evidence="2" type="ORF">WKV44_05580</name>
</gene>
<keyword evidence="3" id="KW-1185">Reference proteome</keyword>
<dbReference type="InterPro" id="IPR016047">
    <property type="entry name" value="M23ase_b-sheet_dom"/>
</dbReference>
<organism evidence="2 3">
    <name type="scientific">Rarispira pelagica</name>
    <dbReference type="NCBI Taxonomy" id="3141764"/>
    <lineage>
        <taxon>Bacteria</taxon>
        <taxon>Pseudomonadati</taxon>
        <taxon>Spirochaetota</taxon>
        <taxon>Spirochaetia</taxon>
        <taxon>Winmispirales</taxon>
        <taxon>Winmispiraceae</taxon>
        <taxon>Rarispira</taxon>
    </lineage>
</organism>
<evidence type="ECO:0000313" key="2">
    <source>
        <dbReference type="EMBL" id="MEM5948006.1"/>
    </source>
</evidence>
<comment type="caution">
    <text evidence="2">The sequence shown here is derived from an EMBL/GenBank/DDBJ whole genome shotgun (WGS) entry which is preliminary data.</text>
</comment>
<dbReference type="CDD" id="cd12797">
    <property type="entry name" value="M23_peptidase"/>
    <property type="match status" value="1"/>
</dbReference>
<dbReference type="PANTHER" id="PTHR21666">
    <property type="entry name" value="PEPTIDASE-RELATED"/>
    <property type="match status" value="1"/>
</dbReference>
<proteinExistence type="predicted"/>
<feature type="domain" description="M23ase beta-sheet core" evidence="1">
    <location>
        <begin position="179"/>
        <end position="273"/>
    </location>
</feature>
<dbReference type="PANTHER" id="PTHR21666:SF270">
    <property type="entry name" value="MUREIN HYDROLASE ACTIVATOR ENVC"/>
    <property type="match status" value="1"/>
</dbReference>
<dbReference type="InterPro" id="IPR050570">
    <property type="entry name" value="Cell_wall_metabolism_enzyme"/>
</dbReference>
<dbReference type="Proteomes" id="UP001466331">
    <property type="component" value="Unassembled WGS sequence"/>
</dbReference>
<dbReference type="GO" id="GO:0016787">
    <property type="term" value="F:hydrolase activity"/>
    <property type="evidence" value="ECO:0007669"/>
    <property type="project" value="UniProtKB-KW"/>
</dbReference>
<keyword evidence="2" id="KW-0378">Hydrolase</keyword>
<dbReference type="SUPFAM" id="SSF51261">
    <property type="entry name" value="Duplicated hybrid motif"/>
    <property type="match status" value="1"/>
</dbReference>
<dbReference type="InterPro" id="IPR011055">
    <property type="entry name" value="Dup_hybrid_motif"/>
</dbReference>